<feature type="transmembrane region" description="Helical" evidence="2">
    <location>
        <begin position="260"/>
        <end position="284"/>
    </location>
</feature>
<sequence>MKQFRNYIILLLTLFLFSCSKSQELSQDEAGLSTVNNASLEERAMTNDEIAIENGLVGEKVITTINLDYETLYFDEANQHVIETIKEVDAYIEYSNQSSYSPGAIIGGEARQYRRIDFTIRVAKEQVTVLLESLEGMEAVKIGEQIGSEDVTQTYRDTETRINVLNQKEKRLNELMEEAETIDQILQIEDNLSQTIAEREILQSQLDGIDNLIDYTTVHLHLVERQRVSNGRNETLPFWGRAKEAVLDSLYSFYYWVQDAAIWIIYALPFIVIIVVVAILIRYGRKVVLEKRKKD</sequence>
<keyword evidence="2" id="KW-0472">Membrane</keyword>
<dbReference type="InterPro" id="IPR025645">
    <property type="entry name" value="DUF4349"/>
</dbReference>
<name>A0A6G7WJM8_9LACT</name>
<dbReference type="AlphaFoldDB" id="A0A6G7WJM8"/>
<dbReference type="GeneID" id="94553744"/>
<accession>A0A6G7WJM8</accession>
<evidence type="ECO:0000313" key="6">
    <source>
        <dbReference type="Proteomes" id="UP000501830"/>
    </source>
</evidence>
<keyword evidence="6" id="KW-1185">Reference proteome</keyword>
<evidence type="ECO:0000259" key="4">
    <source>
        <dbReference type="Pfam" id="PF14257"/>
    </source>
</evidence>
<feature type="signal peptide" evidence="3">
    <location>
        <begin position="1"/>
        <end position="22"/>
    </location>
</feature>
<organism evidence="5 6">
    <name type="scientific">Jeotgalibaca porci</name>
    <dbReference type="NCBI Taxonomy" id="1868793"/>
    <lineage>
        <taxon>Bacteria</taxon>
        <taxon>Bacillati</taxon>
        <taxon>Bacillota</taxon>
        <taxon>Bacilli</taxon>
        <taxon>Lactobacillales</taxon>
        <taxon>Carnobacteriaceae</taxon>
        <taxon>Jeotgalibaca</taxon>
    </lineage>
</organism>
<keyword evidence="2" id="KW-0812">Transmembrane</keyword>
<keyword evidence="2" id="KW-1133">Transmembrane helix</keyword>
<feature type="domain" description="DUF4349" evidence="4">
    <location>
        <begin position="60"/>
        <end position="282"/>
    </location>
</feature>
<dbReference type="Pfam" id="PF14257">
    <property type="entry name" value="DUF4349"/>
    <property type="match status" value="1"/>
</dbReference>
<dbReference type="Proteomes" id="UP000501830">
    <property type="component" value="Chromosome"/>
</dbReference>
<evidence type="ECO:0000256" key="2">
    <source>
        <dbReference type="SAM" id="Phobius"/>
    </source>
</evidence>
<protein>
    <submittedName>
        <fullName evidence="5">DUF4349 domain-containing protein</fullName>
    </submittedName>
</protein>
<feature type="chain" id="PRO_5039476818" evidence="3">
    <location>
        <begin position="23"/>
        <end position="295"/>
    </location>
</feature>
<reference evidence="5 6" key="1">
    <citation type="journal article" date="2017" name="Int. J. Syst. Evol. Microbiol.">
        <title>Jeotgalibaca porci sp. nov. and Jeotgalibaca arthritidis sp. nov., isolated from pigs, and emended description of the genus Jeotgalibaca.</title>
        <authorList>
            <person name="Zamora L."/>
            <person name="Perez-Sancho M."/>
            <person name="Dominguez L."/>
            <person name="Fernandez-Garayzabal J.F."/>
            <person name="Vela A.I."/>
        </authorList>
    </citation>
    <scope>NUCLEOTIDE SEQUENCE [LARGE SCALE GENOMIC DNA]</scope>
    <source>
        <strain evidence="5 6">CCUG 69148</strain>
    </source>
</reference>
<gene>
    <name evidence="5" type="ORF">G7058_10645</name>
</gene>
<dbReference type="KEGG" id="jpo:G7058_10645"/>
<dbReference type="RefSeq" id="WP_166063495.1">
    <property type="nucleotide sequence ID" value="NZ_CP049889.1"/>
</dbReference>
<proteinExistence type="predicted"/>
<feature type="coiled-coil region" evidence="1">
    <location>
        <begin position="155"/>
        <end position="205"/>
    </location>
</feature>
<evidence type="ECO:0000313" key="5">
    <source>
        <dbReference type="EMBL" id="QIK52465.1"/>
    </source>
</evidence>
<evidence type="ECO:0000256" key="1">
    <source>
        <dbReference type="SAM" id="Coils"/>
    </source>
</evidence>
<keyword evidence="1" id="KW-0175">Coiled coil</keyword>
<dbReference type="EMBL" id="CP049889">
    <property type="protein sequence ID" value="QIK52465.1"/>
    <property type="molecule type" value="Genomic_DNA"/>
</dbReference>
<evidence type="ECO:0000256" key="3">
    <source>
        <dbReference type="SAM" id="SignalP"/>
    </source>
</evidence>
<dbReference type="PROSITE" id="PS51257">
    <property type="entry name" value="PROKAR_LIPOPROTEIN"/>
    <property type="match status" value="1"/>
</dbReference>
<keyword evidence="3" id="KW-0732">Signal</keyword>